<dbReference type="Proteomes" id="UP000030645">
    <property type="component" value="Unassembled WGS sequence"/>
</dbReference>
<proteinExistence type="predicted"/>
<dbReference type="STRING" id="981085.W9QRY1"/>
<dbReference type="EMBL" id="KE343701">
    <property type="protein sequence ID" value="EXB38675.1"/>
    <property type="molecule type" value="Genomic_DNA"/>
</dbReference>
<protein>
    <submittedName>
        <fullName evidence="3">Uncharacterized protein</fullName>
    </submittedName>
</protein>
<dbReference type="PANTHER" id="PTHR35116:SF2">
    <property type="entry name" value="ATP-DEPENDENT HELICASE FAMILY PROTEIN-RELATED"/>
    <property type="match status" value="1"/>
</dbReference>
<evidence type="ECO:0000313" key="3">
    <source>
        <dbReference type="EMBL" id="EXB38675.1"/>
    </source>
</evidence>
<feature type="compositionally biased region" description="Polar residues" evidence="2">
    <location>
        <begin position="54"/>
        <end position="66"/>
    </location>
</feature>
<feature type="compositionally biased region" description="Basic and acidic residues" evidence="2">
    <location>
        <begin position="1"/>
        <end position="17"/>
    </location>
</feature>
<dbReference type="GO" id="GO:0031507">
    <property type="term" value="P:heterochromatin formation"/>
    <property type="evidence" value="ECO:0007669"/>
    <property type="project" value="InterPro"/>
</dbReference>
<keyword evidence="1" id="KW-0175">Coiled coil</keyword>
<evidence type="ECO:0000256" key="2">
    <source>
        <dbReference type="SAM" id="MobiDB-lite"/>
    </source>
</evidence>
<reference evidence="4" key="1">
    <citation type="submission" date="2013-01" db="EMBL/GenBank/DDBJ databases">
        <title>Draft Genome Sequence of a Mulberry Tree, Morus notabilis C.K. Schneid.</title>
        <authorList>
            <person name="He N."/>
            <person name="Zhao S."/>
        </authorList>
    </citation>
    <scope>NUCLEOTIDE SEQUENCE</scope>
</reference>
<feature type="region of interest" description="Disordered" evidence="2">
    <location>
        <begin position="1446"/>
        <end position="1481"/>
    </location>
</feature>
<name>W9QRY1_9ROSA</name>
<feature type="compositionally biased region" description="Basic and acidic residues" evidence="2">
    <location>
        <begin position="67"/>
        <end position="88"/>
    </location>
</feature>
<feature type="coiled-coil region" evidence="1">
    <location>
        <begin position="405"/>
        <end position="439"/>
    </location>
</feature>
<dbReference type="Gene3D" id="6.10.250.1310">
    <property type="match status" value="1"/>
</dbReference>
<evidence type="ECO:0000313" key="4">
    <source>
        <dbReference type="Proteomes" id="UP000030645"/>
    </source>
</evidence>
<sequence length="1583" mass="171077">MGSDTRPSRRVKDDENSNSKGKRSGDRGLSAASISAATSDSSGLRRSSRETLTKKVTAQTSPSVSVRKSERLEKKSPKTPSERVEKKCTPSPLLKKCDQNSGSSPKKQKKRKMEKSVKELTSETEEVGRSERRDSELKRNRLDGRSYKAMFFKKQLNKVKASGLDDSEKHARENMFSQGDSNNCRGDGINKCVERRLGELGDDGGTTENADDELEIIPENCSEVEKAKEPELVDSPFSGRITDGRGLKSDHDVIPTNRKRIRLDDADFEYSKLRCLKRLFLYRTGKLKVADSPRAPILSLSDSPEDYMNGIHSPSSMSGLALGTKLEQNDISRSIKTIQKKFHKKLNKLTQKQREEKNELVRSFEADKARIEEKKKMQIVVIRSCLENNTSMRVDKLKSVEISFAKEFEELEQQMDTRLKKLELEHLAARRKIQDRETQCIDAVKSLVALDELSGNRPSSEPNDNTGDVTLRFPQTNSSNDGANNIAHENVNPPSSEEQICNGLTVNVLEKEIQLRVPEMIGCSEVPLVVSETIGSGDGLENLVSGDGPSSEEQIPNTTAVNVPVNEMQPRVPESVGLGDGDTIGSVTQMSLAEQNQDTVNVLEEVQLRVPETIGCSELAEQNQDTVNMTEKEVQLRVPEAIGCSEIQLRVPEAIGCSEIQLRVPEAIGCSEVQLGVPAMIGSGDGQQNLVSEDGHLSEDQIPATTAVNVPINQMQPRVPKNVSSGDGDTIGSVIEPSLAEQNQDKVNVSKKEVQLRVPETIGCSEVPLGVLETIGSGDSLENLVSGDGTLSEEQIPFTTAVSDPINKMQPRVPENVSSGDGDSVGSVTQMSLAEQIPDTATLNVPGGENTLVPEASCDAVEVSQTSIENNETQTVASNKITGMNQQDIVDNAFDQNSPLQELSLGNLPSVHPAIAMIYGDLMSANQACKDEYTLPSISCGMQLGDVPPRDEQNATEVMQLSLGNSPSVHPAIAMIDGDPMSVNQARGDECTLPSISCAMQLGDVPPCDEQNATAVVCSVSQTVEPALSYQSDHEAMVSEPAVQVHLSPPSNSPRSFNAAAVPFVGEVANLPSSEGCTFNPATELVMNPPLARGDECTLPSISCAMQLGDVPPCDEQNATAVVCSVSQTVEPALSYQSDHEAMVSEPAVQVHLSPPSNSPRSFNAAAVPFVGEVANLPSSEGCTFNPATELVMNPPLVLNQYVLQPSTSSSNLPIGASGMHFPNLRTSVAFEFNNRPAEVVPAMPWLPAPQHQDSLKKELERLCKEFDQTCKGFEDKKLHLKAEGDKEIAQILLKYELKQREVDAEIFSKKKEFDDIRNKVVMNKMLAEAFMFTWMEFMPSGIPGTQQDINVGYMQQPIQLSMQQSAQRPLLAARMSAASTAAASLQTLPPEPQTTVPASVINPHSIPPPVQGASAMSALFPSAIARPPQMSSLSYSYGNPLGGAEIRARPPHLRGSAPTTSLPPRPHRMSTLPPTNASATQSNALPVPCFPLPLPSSTNQSGCCDGTLRPETSRGSHALPNILSAPELVRNVVRPPAASPSLTDWLSNTGQLNTSDFMASSASVNPVGTSAPTEVVYLSDDD</sequence>
<feature type="compositionally biased region" description="Low complexity" evidence="2">
    <location>
        <begin position="30"/>
        <end position="42"/>
    </location>
</feature>
<feature type="region of interest" description="Disordered" evidence="2">
    <location>
        <begin position="1"/>
        <end position="144"/>
    </location>
</feature>
<dbReference type="eggNOG" id="KOG0384">
    <property type="taxonomic scope" value="Eukaryota"/>
</dbReference>
<dbReference type="PANTHER" id="PTHR35116">
    <property type="entry name" value="HELICASE PROTEIN MOM1"/>
    <property type="match status" value="1"/>
</dbReference>
<feature type="compositionally biased region" description="Low complexity" evidence="2">
    <location>
        <begin position="817"/>
        <end position="826"/>
    </location>
</feature>
<feature type="region of interest" description="Disordered" evidence="2">
    <location>
        <begin position="806"/>
        <end position="826"/>
    </location>
</feature>
<gene>
    <name evidence="3" type="ORF">L484_008039</name>
</gene>
<feature type="compositionally biased region" description="Basic and acidic residues" evidence="2">
    <location>
        <begin position="114"/>
        <end position="144"/>
    </location>
</feature>
<evidence type="ECO:0000256" key="1">
    <source>
        <dbReference type="SAM" id="Coils"/>
    </source>
</evidence>
<organism evidence="3 4">
    <name type="scientific">Morus notabilis</name>
    <dbReference type="NCBI Taxonomy" id="981085"/>
    <lineage>
        <taxon>Eukaryota</taxon>
        <taxon>Viridiplantae</taxon>
        <taxon>Streptophyta</taxon>
        <taxon>Embryophyta</taxon>
        <taxon>Tracheophyta</taxon>
        <taxon>Spermatophyta</taxon>
        <taxon>Magnoliopsida</taxon>
        <taxon>eudicotyledons</taxon>
        <taxon>Gunneridae</taxon>
        <taxon>Pentapetalae</taxon>
        <taxon>rosids</taxon>
        <taxon>fabids</taxon>
        <taxon>Rosales</taxon>
        <taxon>Moraceae</taxon>
        <taxon>Moreae</taxon>
        <taxon>Morus</taxon>
    </lineage>
</organism>
<dbReference type="InterPro" id="IPR039322">
    <property type="entry name" value="MOM1"/>
</dbReference>
<accession>W9QRY1</accession>
<keyword evidence="4" id="KW-1185">Reference proteome</keyword>